<evidence type="ECO:0000313" key="1">
    <source>
        <dbReference type="EMBL" id="RDY66363.1"/>
    </source>
</evidence>
<dbReference type="SUPFAM" id="SSF52266">
    <property type="entry name" value="SGNH hydrolase"/>
    <property type="match status" value="1"/>
</dbReference>
<reference evidence="1 2" key="1">
    <citation type="submission" date="2018-08" db="EMBL/GenBank/DDBJ databases">
        <title>Lysobacter soli KCTC 22011, whole genome shotgun sequence.</title>
        <authorList>
            <person name="Zhang X."/>
            <person name="Feng G."/>
            <person name="Zhu H."/>
        </authorList>
    </citation>
    <scope>NUCLEOTIDE SEQUENCE [LARGE SCALE GENOMIC DNA]</scope>
    <source>
        <strain evidence="1 2">KCTC 22011</strain>
    </source>
</reference>
<gene>
    <name evidence="1" type="ORF">DX912_13895</name>
</gene>
<evidence type="ECO:0000313" key="2">
    <source>
        <dbReference type="Proteomes" id="UP000256829"/>
    </source>
</evidence>
<name>A0A3D8VAP5_9GAMM</name>
<accession>A0A3D8VAP5</accession>
<evidence type="ECO:0008006" key="3">
    <source>
        <dbReference type="Google" id="ProtNLM"/>
    </source>
</evidence>
<sequence>MPSTITTQRGEFRRIYRALQRKPELAARTPVFFCEGDSWFSTPLAMNLLDWLVFPTPEDEERGVPQFGAGGLFFRTEKSGDLAIDIFSERRIADLVDWYEGFEFDAVLISAGGNDFVADFLTGLFAGQSPMTPEQAFARVERSRRFEEVRGAYQRFLRAFKRTRPNTPILAHTYDYPQRMGEPARLTVANLGAAALLRDNIGPWIAPNIAHVLPQVAQQKRFAALLIDGFHDQVLAPLAARAEFSGLFTFVDLRGTLRQADAWFDEMHPTGAGFHTLSLKLRRATNALLPPAKRRA</sequence>
<comment type="caution">
    <text evidence="1">The sequence shown here is derived from an EMBL/GenBank/DDBJ whole genome shotgun (WGS) entry which is preliminary data.</text>
</comment>
<dbReference type="Gene3D" id="3.40.50.1110">
    <property type="entry name" value="SGNH hydrolase"/>
    <property type="match status" value="1"/>
</dbReference>
<protein>
    <recommendedName>
        <fullName evidence="3">SGNH/GDSL hydrolase family protein</fullName>
    </recommendedName>
</protein>
<dbReference type="Proteomes" id="UP000256829">
    <property type="component" value="Unassembled WGS sequence"/>
</dbReference>
<dbReference type="AlphaFoldDB" id="A0A3D8VAP5"/>
<organism evidence="1 2">
    <name type="scientific">Lysobacter soli</name>
    <dbReference type="NCBI Taxonomy" id="453783"/>
    <lineage>
        <taxon>Bacteria</taxon>
        <taxon>Pseudomonadati</taxon>
        <taxon>Pseudomonadota</taxon>
        <taxon>Gammaproteobacteria</taxon>
        <taxon>Lysobacterales</taxon>
        <taxon>Lysobacteraceae</taxon>
        <taxon>Lysobacter</taxon>
    </lineage>
</organism>
<proteinExistence type="predicted"/>
<dbReference type="InterPro" id="IPR036514">
    <property type="entry name" value="SGNH_hydro_sf"/>
</dbReference>
<keyword evidence="2" id="KW-1185">Reference proteome</keyword>
<dbReference type="EMBL" id="QTJR01000010">
    <property type="protein sequence ID" value="RDY66363.1"/>
    <property type="molecule type" value="Genomic_DNA"/>
</dbReference>
<dbReference type="RefSeq" id="WP_115843243.1">
    <property type="nucleotide sequence ID" value="NZ_CP183976.1"/>
</dbReference>
<dbReference type="GO" id="GO:0016788">
    <property type="term" value="F:hydrolase activity, acting on ester bonds"/>
    <property type="evidence" value="ECO:0007669"/>
    <property type="project" value="UniProtKB-ARBA"/>
</dbReference>